<dbReference type="RefSeq" id="WP_280881741.1">
    <property type="nucleotide sequence ID" value="NZ_JARXVH010000020.1"/>
</dbReference>
<evidence type="ECO:0000313" key="5">
    <source>
        <dbReference type="Proteomes" id="UP001160499"/>
    </source>
</evidence>
<dbReference type="InterPro" id="IPR001128">
    <property type="entry name" value="Cyt_P450"/>
</dbReference>
<sequence length="407" mass="45307">MTSETRDTAEARGKKRDKKADIIPNHLREGMDPPPGLGRMSTETPLLEETGPGLISWVATGREEVRAILGDAERFSTRPPADTEEESRQITQIGNPLMYDPPEHTRLRKLLAPEFTLRRMRRIEPQVERIIEDRLDVMERAGQPADFMRHFAWPIPGLVGCTLLGIPRDDQAELARHLDLSRRDNRGWQARRTSAKTFDNYLARYVAARRRDPGDDLVSMLVKEHGADVSDKELVGLAASVMAAGIENMVGMLGLGILALLDHPDQLALLRGRPELMGQAVEELLRYVTVVAVASPRTALTEVTVGDHVIEPGQVVSCSLLAVNRVQPPGTPQDHLDILREGTTHVAFGHGIHYCAGAALARMELRIAFAGVLRRFPALRLAVPREELRFRPPWMATFGIENLPVSW</sequence>
<evidence type="ECO:0000256" key="3">
    <source>
        <dbReference type="SAM" id="MobiDB-lite"/>
    </source>
</evidence>
<dbReference type="EMBL" id="JARXVH010000020">
    <property type="protein sequence ID" value="MDH6220985.1"/>
    <property type="molecule type" value="Genomic_DNA"/>
</dbReference>
<dbReference type="Proteomes" id="UP001160499">
    <property type="component" value="Unassembled WGS sequence"/>
</dbReference>
<dbReference type="SUPFAM" id="SSF48264">
    <property type="entry name" value="Cytochrome P450"/>
    <property type="match status" value="1"/>
</dbReference>
<accession>A0ABT6LXF3</accession>
<protein>
    <submittedName>
        <fullName evidence="4">Cytochrome P450</fullName>
    </submittedName>
</protein>
<dbReference type="PROSITE" id="PS00086">
    <property type="entry name" value="CYTOCHROME_P450"/>
    <property type="match status" value="1"/>
</dbReference>
<dbReference type="InterPro" id="IPR036396">
    <property type="entry name" value="Cyt_P450_sf"/>
</dbReference>
<feature type="region of interest" description="Disordered" evidence="3">
    <location>
        <begin position="1"/>
        <end position="38"/>
    </location>
</feature>
<evidence type="ECO:0000313" key="4">
    <source>
        <dbReference type="EMBL" id="MDH6220985.1"/>
    </source>
</evidence>
<keyword evidence="2" id="KW-0479">Metal-binding</keyword>
<keyword evidence="2" id="KW-0349">Heme</keyword>
<keyword evidence="5" id="KW-1185">Reference proteome</keyword>
<dbReference type="Gene3D" id="1.10.630.10">
    <property type="entry name" value="Cytochrome P450"/>
    <property type="match status" value="1"/>
</dbReference>
<comment type="caution">
    <text evidence="4">The sequence shown here is derived from an EMBL/GenBank/DDBJ whole genome shotgun (WGS) entry which is preliminary data.</text>
</comment>
<organism evidence="4 5">
    <name type="scientific">Streptomyces pseudovenezuelae</name>
    <dbReference type="NCBI Taxonomy" id="67350"/>
    <lineage>
        <taxon>Bacteria</taxon>
        <taxon>Bacillati</taxon>
        <taxon>Actinomycetota</taxon>
        <taxon>Actinomycetes</taxon>
        <taxon>Kitasatosporales</taxon>
        <taxon>Streptomycetaceae</taxon>
        <taxon>Streptomyces</taxon>
        <taxon>Streptomyces aurantiacus group</taxon>
    </lineage>
</organism>
<keyword evidence="2" id="KW-0408">Iron</keyword>
<dbReference type="PANTHER" id="PTHR46696">
    <property type="entry name" value="P450, PUTATIVE (EUROFUNG)-RELATED"/>
    <property type="match status" value="1"/>
</dbReference>
<dbReference type="InterPro" id="IPR017972">
    <property type="entry name" value="Cyt_P450_CS"/>
</dbReference>
<dbReference type="PANTHER" id="PTHR46696:SF6">
    <property type="entry name" value="P450, PUTATIVE (EUROFUNG)-RELATED"/>
    <property type="match status" value="1"/>
</dbReference>
<dbReference type="CDD" id="cd11030">
    <property type="entry name" value="CYP105-like"/>
    <property type="match status" value="1"/>
</dbReference>
<dbReference type="PRINTS" id="PR00359">
    <property type="entry name" value="BP450"/>
</dbReference>
<name>A0ABT6LXF3_9ACTN</name>
<keyword evidence="2" id="KW-0560">Oxidoreductase</keyword>
<feature type="compositionally biased region" description="Basic and acidic residues" evidence="3">
    <location>
        <begin position="1"/>
        <end position="31"/>
    </location>
</feature>
<evidence type="ECO:0000256" key="1">
    <source>
        <dbReference type="ARBA" id="ARBA00010617"/>
    </source>
</evidence>
<reference evidence="4 5" key="1">
    <citation type="submission" date="2023-04" db="EMBL/GenBank/DDBJ databases">
        <title>Forest soil microbial communities from Buena Vista Peninsula, Colon Province, Panama.</title>
        <authorList>
            <person name="Bouskill N."/>
        </authorList>
    </citation>
    <scope>NUCLEOTIDE SEQUENCE [LARGE SCALE GENOMIC DNA]</scope>
    <source>
        <strain evidence="4 5">GGS1</strain>
    </source>
</reference>
<keyword evidence="2" id="KW-0503">Monooxygenase</keyword>
<evidence type="ECO:0000256" key="2">
    <source>
        <dbReference type="RuleBase" id="RU000461"/>
    </source>
</evidence>
<gene>
    <name evidence="4" type="ORF">M2283_008327</name>
</gene>
<dbReference type="Pfam" id="PF00067">
    <property type="entry name" value="p450"/>
    <property type="match status" value="1"/>
</dbReference>
<dbReference type="InterPro" id="IPR002397">
    <property type="entry name" value="Cyt_P450_B"/>
</dbReference>
<proteinExistence type="inferred from homology"/>
<comment type="similarity">
    <text evidence="1 2">Belongs to the cytochrome P450 family.</text>
</comment>